<dbReference type="InterPro" id="IPR053178">
    <property type="entry name" value="Osmoadaptation_assoc"/>
</dbReference>
<dbReference type="Proteomes" id="UP001172681">
    <property type="component" value="Unassembled WGS sequence"/>
</dbReference>
<evidence type="ECO:0000256" key="1">
    <source>
        <dbReference type="SAM" id="MobiDB-lite"/>
    </source>
</evidence>
<dbReference type="PANTHER" id="PTHR38111:SF2">
    <property type="entry name" value="FINGER DOMAIN PROTEIN, PUTATIVE (AFU_ORTHOLOGUE AFUA_1G01560)-RELATED"/>
    <property type="match status" value="1"/>
</dbReference>
<feature type="region of interest" description="Disordered" evidence="1">
    <location>
        <begin position="374"/>
        <end position="404"/>
    </location>
</feature>
<dbReference type="AlphaFoldDB" id="A0AA38XXN5"/>
<dbReference type="EMBL" id="JAPDRN010000086">
    <property type="protein sequence ID" value="KAJ9625491.1"/>
    <property type="molecule type" value="Genomic_DNA"/>
</dbReference>
<sequence>MFSTFCDERRPQCLHCEISRRECTGWANEFEFVPLNQKRVPIPDEGTVKLPSRPKAFKFKEPIFNYGRRKRGSNQGGCFNYFRVTDGSSDDVEASENYTMSSAGSPSISMIAVSLPSSPATLLAGQLIHTLGGSNGIGFSILYFGEYFEELPVQVGHSKCMDAVLECFLTSRQCLLTSQPSSRRQLQKYGHALKLLQVQLDNDETRMQPATLCSALILHSLEVIDEDLQDNNQHFLSHADGATAILGSFGPERINSRFELQLFYAHVPTIVFKSILLDKPCFIDSPIWDRLEYKIPSSWTVDRLEASILHTYTKLPAFIRSVRGFIGLSDDLREETLHSALALRARLSRILNNVRDFVTHSNLVVRVECHSSRRRRQEDMPAGSTSTSTSTTCTDTGAGPSTNETGPETCYMFRDIRLAEALSIFWRTLIVVTKGLRRLQVDTHDDAAAAVDAGRRLCMSAEPGRCWKPLGSLFACLNLHAARMVCPEGWKAWVGRELCLAERDLSPTLLGAVRSYIAILDV</sequence>
<proteinExistence type="predicted"/>
<dbReference type="PANTHER" id="PTHR38111">
    <property type="entry name" value="ZN(2)-C6 FUNGAL-TYPE DOMAIN-CONTAINING PROTEIN-RELATED"/>
    <property type="match status" value="1"/>
</dbReference>
<accession>A0AA38XXN5</accession>
<name>A0AA38XXN5_9EURO</name>
<evidence type="ECO:0000313" key="3">
    <source>
        <dbReference type="Proteomes" id="UP001172681"/>
    </source>
</evidence>
<comment type="caution">
    <text evidence="2">The sequence shown here is derived from an EMBL/GenBank/DDBJ whole genome shotgun (WGS) entry which is preliminary data.</text>
</comment>
<gene>
    <name evidence="2" type="ORF">H2204_010353</name>
</gene>
<protein>
    <submittedName>
        <fullName evidence="2">Uncharacterized protein</fullName>
    </submittedName>
</protein>
<feature type="compositionally biased region" description="Low complexity" evidence="1">
    <location>
        <begin position="384"/>
        <end position="396"/>
    </location>
</feature>
<keyword evidence="3" id="KW-1185">Reference proteome</keyword>
<organism evidence="2 3">
    <name type="scientific">Knufia peltigerae</name>
    <dbReference type="NCBI Taxonomy" id="1002370"/>
    <lineage>
        <taxon>Eukaryota</taxon>
        <taxon>Fungi</taxon>
        <taxon>Dikarya</taxon>
        <taxon>Ascomycota</taxon>
        <taxon>Pezizomycotina</taxon>
        <taxon>Eurotiomycetes</taxon>
        <taxon>Chaetothyriomycetidae</taxon>
        <taxon>Chaetothyriales</taxon>
        <taxon>Trichomeriaceae</taxon>
        <taxon>Knufia</taxon>
    </lineage>
</organism>
<evidence type="ECO:0000313" key="2">
    <source>
        <dbReference type="EMBL" id="KAJ9625491.1"/>
    </source>
</evidence>
<reference evidence="2" key="1">
    <citation type="submission" date="2022-10" db="EMBL/GenBank/DDBJ databases">
        <title>Culturing micro-colonial fungi from biological soil crusts in the Mojave desert and describing Neophaeococcomyces mojavensis, and introducing the new genera and species Taxawa tesnikishii.</title>
        <authorList>
            <person name="Kurbessoian T."/>
            <person name="Stajich J.E."/>
        </authorList>
    </citation>
    <scope>NUCLEOTIDE SEQUENCE</scope>
    <source>
        <strain evidence="2">TK_35</strain>
    </source>
</reference>